<accession>A0ABS2R054</accession>
<dbReference type="PANTHER" id="PTHR43553">
    <property type="entry name" value="HEAVY METAL TRANSPORTER"/>
    <property type="match status" value="1"/>
</dbReference>
<organism evidence="10 11">
    <name type="scientific">Priestia iocasae</name>
    <dbReference type="NCBI Taxonomy" id="2291674"/>
    <lineage>
        <taxon>Bacteria</taxon>
        <taxon>Bacillati</taxon>
        <taxon>Bacillota</taxon>
        <taxon>Bacilli</taxon>
        <taxon>Bacillales</taxon>
        <taxon>Bacillaceae</taxon>
        <taxon>Priestia</taxon>
    </lineage>
</organism>
<dbReference type="Proteomes" id="UP000809829">
    <property type="component" value="Unassembled WGS sequence"/>
</dbReference>
<dbReference type="InterPro" id="IPR003439">
    <property type="entry name" value="ABC_transporter-like_ATP-bd"/>
</dbReference>
<dbReference type="InterPro" id="IPR003593">
    <property type="entry name" value="AAA+_ATPase"/>
</dbReference>
<evidence type="ECO:0000313" key="10">
    <source>
        <dbReference type="EMBL" id="MBM7705115.1"/>
    </source>
</evidence>
<gene>
    <name evidence="10" type="ORF">JOC83_004029</name>
</gene>
<evidence type="ECO:0000256" key="6">
    <source>
        <dbReference type="ARBA" id="ARBA00022840"/>
    </source>
</evidence>
<keyword evidence="7" id="KW-1278">Translocase</keyword>
<dbReference type="SUPFAM" id="SSF52540">
    <property type="entry name" value="P-loop containing nucleoside triphosphate hydrolases"/>
    <property type="match status" value="1"/>
</dbReference>
<evidence type="ECO:0000256" key="1">
    <source>
        <dbReference type="ARBA" id="ARBA00004202"/>
    </source>
</evidence>
<dbReference type="InterPro" id="IPR050095">
    <property type="entry name" value="ECF_ABC_transporter_ATP-bd"/>
</dbReference>
<keyword evidence="11" id="KW-1185">Reference proteome</keyword>
<dbReference type="InterPro" id="IPR030947">
    <property type="entry name" value="EcfA_1"/>
</dbReference>
<keyword evidence="10" id="KW-0378">Hydrolase</keyword>
<evidence type="ECO:0000256" key="5">
    <source>
        <dbReference type="ARBA" id="ARBA00022741"/>
    </source>
</evidence>
<comment type="subcellular location">
    <subcellularLocation>
        <location evidence="1">Cell membrane</location>
        <topology evidence="1">Peripheral membrane protein</topology>
    </subcellularLocation>
</comment>
<keyword evidence="8" id="KW-0472">Membrane</keyword>
<evidence type="ECO:0000256" key="7">
    <source>
        <dbReference type="ARBA" id="ARBA00022967"/>
    </source>
</evidence>
<keyword evidence="4" id="KW-1003">Cell membrane</keyword>
<dbReference type="CDD" id="cd03225">
    <property type="entry name" value="ABC_cobalt_CbiO_domain1"/>
    <property type="match status" value="1"/>
</dbReference>
<dbReference type="Gene3D" id="3.40.50.300">
    <property type="entry name" value="P-loop containing nucleotide triphosphate hydrolases"/>
    <property type="match status" value="1"/>
</dbReference>
<evidence type="ECO:0000256" key="8">
    <source>
        <dbReference type="ARBA" id="ARBA00023136"/>
    </source>
</evidence>
<evidence type="ECO:0000256" key="3">
    <source>
        <dbReference type="ARBA" id="ARBA00022448"/>
    </source>
</evidence>
<dbReference type="InterPro" id="IPR015856">
    <property type="entry name" value="ABC_transpr_CbiO/EcfA_su"/>
</dbReference>
<dbReference type="RefSeq" id="WP_205189099.1">
    <property type="nucleotide sequence ID" value="NZ_JAFBFC010000016.1"/>
</dbReference>
<evidence type="ECO:0000256" key="2">
    <source>
        <dbReference type="ARBA" id="ARBA00005417"/>
    </source>
</evidence>
<dbReference type="GO" id="GO:0016787">
    <property type="term" value="F:hydrolase activity"/>
    <property type="evidence" value="ECO:0007669"/>
    <property type="project" value="UniProtKB-KW"/>
</dbReference>
<dbReference type="EMBL" id="JAFBFC010000016">
    <property type="protein sequence ID" value="MBM7705115.1"/>
    <property type="molecule type" value="Genomic_DNA"/>
</dbReference>
<dbReference type="PROSITE" id="PS50893">
    <property type="entry name" value="ABC_TRANSPORTER_2"/>
    <property type="match status" value="1"/>
</dbReference>
<dbReference type="SMART" id="SM00382">
    <property type="entry name" value="AAA"/>
    <property type="match status" value="1"/>
</dbReference>
<reference evidence="10 11" key="1">
    <citation type="submission" date="2021-01" db="EMBL/GenBank/DDBJ databases">
        <title>Genomic Encyclopedia of Type Strains, Phase IV (KMG-IV): sequencing the most valuable type-strain genomes for metagenomic binning, comparative biology and taxonomic classification.</title>
        <authorList>
            <person name="Goeker M."/>
        </authorList>
    </citation>
    <scope>NUCLEOTIDE SEQUENCE [LARGE SCALE GENOMIC DNA]</scope>
    <source>
        <strain evidence="10 11">DSM 104297</strain>
    </source>
</reference>
<evidence type="ECO:0000256" key="4">
    <source>
        <dbReference type="ARBA" id="ARBA00022475"/>
    </source>
</evidence>
<evidence type="ECO:0000313" key="11">
    <source>
        <dbReference type="Proteomes" id="UP000809829"/>
    </source>
</evidence>
<dbReference type="NCBIfam" id="NF010156">
    <property type="entry name" value="PRK13635.1"/>
    <property type="match status" value="1"/>
</dbReference>
<dbReference type="InterPro" id="IPR027417">
    <property type="entry name" value="P-loop_NTPase"/>
</dbReference>
<dbReference type="PROSITE" id="PS00211">
    <property type="entry name" value="ABC_TRANSPORTER_1"/>
    <property type="match status" value="1"/>
</dbReference>
<dbReference type="NCBIfam" id="NF010167">
    <property type="entry name" value="PRK13648.1"/>
    <property type="match status" value="1"/>
</dbReference>
<dbReference type="EC" id="3.6.3.-" evidence="10"/>
<comment type="caution">
    <text evidence="10">The sequence shown here is derived from an EMBL/GenBank/DDBJ whole genome shotgun (WGS) entry which is preliminary data.</text>
</comment>
<comment type="similarity">
    <text evidence="2">Belongs to the ABC transporter superfamily.</text>
</comment>
<proteinExistence type="inferred from homology"/>
<evidence type="ECO:0000259" key="9">
    <source>
        <dbReference type="PROSITE" id="PS50893"/>
    </source>
</evidence>
<dbReference type="GO" id="GO:0005524">
    <property type="term" value="F:ATP binding"/>
    <property type="evidence" value="ECO:0007669"/>
    <property type="project" value="UniProtKB-KW"/>
</dbReference>
<name>A0ABS2R054_9BACI</name>
<dbReference type="InterPro" id="IPR017871">
    <property type="entry name" value="ABC_transporter-like_CS"/>
</dbReference>
<feature type="domain" description="ABC transporter" evidence="9">
    <location>
        <begin position="6"/>
        <end position="240"/>
    </location>
</feature>
<keyword evidence="3" id="KW-0813">Transport</keyword>
<protein>
    <submittedName>
        <fullName evidence="10">Energy-coupling factor transport system ATP-binding protein</fullName>
        <ecNumber evidence="10">3.6.3.-</ecNumber>
    </submittedName>
</protein>
<sequence length="279" mass="30893">MSEKALSVKELSFRYQEDSPYVLNGVSFDVYKGEWLAIAGHNGSGKSTLAKILNGLLLPAHGEVSIQGKHLSEETIWDIRKEIGMVFQNPDNQFVGSTVQDDVAFGLENNGVSVEEMRQRIPEAIKLVNMEEFIEQEPHHLSGGQKQRVAIAGIIAAQPSIIVLDEATSMLDPSGRMEVLQTVRKLQEDKKITIISITHDLNEVAMADRVIVMNGGRVFAEGTPEEVFQLGPKLSDIGLDLPFAVKLSETLKNKGIAMSKIHLTNEDLVDELWKLYSNK</sequence>
<dbReference type="NCBIfam" id="TIGR04520">
    <property type="entry name" value="ECF_ATPase_1"/>
    <property type="match status" value="1"/>
</dbReference>
<dbReference type="PANTHER" id="PTHR43553:SF24">
    <property type="entry name" value="ENERGY-COUPLING FACTOR TRANSPORTER ATP-BINDING PROTEIN ECFA1"/>
    <property type="match status" value="1"/>
</dbReference>
<dbReference type="Pfam" id="PF00005">
    <property type="entry name" value="ABC_tran"/>
    <property type="match status" value="1"/>
</dbReference>
<keyword evidence="5" id="KW-0547">Nucleotide-binding</keyword>
<keyword evidence="6 10" id="KW-0067">ATP-binding</keyword>